<evidence type="ECO:0000313" key="2">
    <source>
        <dbReference type="EMBL" id="ESU29446.1"/>
    </source>
</evidence>
<feature type="transmembrane region" description="Helical" evidence="1">
    <location>
        <begin position="83"/>
        <end position="104"/>
    </location>
</feature>
<dbReference type="AlphaFoldDB" id="V6SS30"/>
<feature type="transmembrane region" description="Helical" evidence="1">
    <location>
        <begin position="6"/>
        <end position="24"/>
    </location>
</feature>
<dbReference type="OrthoDB" id="1495688at2"/>
<keyword evidence="3" id="KW-1185">Reference proteome</keyword>
<reference evidence="2 3" key="1">
    <citation type="submission" date="2013-08" db="EMBL/GenBank/DDBJ databases">
        <title>Flavobacterium limnosediminis JC2902 genome sequencing.</title>
        <authorList>
            <person name="Lee K."/>
            <person name="Yi H."/>
            <person name="Park S."/>
            <person name="Chun J."/>
        </authorList>
    </citation>
    <scope>NUCLEOTIDE SEQUENCE [LARGE SCALE GENOMIC DNA]</scope>
    <source>
        <strain evidence="2 3">JC2902</strain>
    </source>
</reference>
<comment type="caution">
    <text evidence="2">The sequence shown here is derived from an EMBL/GenBank/DDBJ whole genome shotgun (WGS) entry which is preliminary data.</text>
</comment>
<keyword evidence="1" id="KW-0812">Transmembrane</keyword>
<dbReference type="EMBL" id="AVGG01000002">
    <property type="protein sequence ID" value="ESU29446.1"/>
    <property type="molecule type" value="Genomic_DNA"/>
</dbReference>
<sequence>MKDKFMYPVSIGTGIIFWITLCNLTDQTEAWDSVHYYTIGLPVFMLINLFFGYIAPNNAWKWGALSTMAQLIPLILMSEPSPFWAVGVITFVIFSIPAILAAMLGSKLSKKKSEATKEDFTNK</sequence>
<feature type="transmembrane region" description="Helical" evidence="1">
    <location>
        <begin position="36"/>
        <end position="55"/>
    </location>
</feature>
<evidence type="ECO:0000313" key="3">
    <source>
        <dbReference type="Proteomes" id="UP000018004"/>
    </source>
</evidence>
<dbReference type="RefSeq" id="WP_023578513.1">
    <property type="nucleotide sequence ID" value="NZ_AVGG01000002.1"/>
</dbReference>
<dbReference type="PATRIC" id="fig|1341181.4.peg.843"/>
<organism evidence="2 3">
    <name type="scientific">Flavobacterium limnosediminis JC2902</name>
    <dbReference type="NCBI Taxonomy" id="1341181"/>
    <lineage>
        <taxon>Bacteria</taxon>
        <taxon>Pseudomonadati</taxon>
        <taxon>Bacteroidota</taxon>
        <taxon>Flavobacteriia</taxon>
        <taxon>Flavobacteriales</taxon>
        <taxon>Flavobacteriaceae</taxon>
        <taxon>Flavobacterium</taxon>
    </lineage>
</organism>
<dbReference type="eggNOG" id="ENOG5030Z69">
    <property type="taxonomic scope" value="Bacteria"/>
</dbReference>
<gene>
    <name evidence="2" type="ORF">FLJC2902T_08490</name>
</gene>
<protein>
    <submittedName>
        <fullName evidence="2">Uncharacterized protein</fullName>
    </submittedName>
</protein>
<proteinExistence type="predicted"/>
<evidence type="ECO:0000256" key="1">
    <source>
        <dbReference type="SAM" id="Phobius"/>
    </source>
</evidence>
<keyword evidence="1" id="KW-1133">Transmembrane helix</keyword>
<accession>V6SS30</accession>
<keyword evidence="1" id="KW-0472">Membrane</keyword>
<name>V6SS30_9FLAO</name>
<dbReference type="Proteomes" id="UP000018004">
    <property type="component" value="Unassembled WGS sequence"/>
</dbReference>